<evidence type="ECO:0000313" key="1">
    <source>
        <dbReference type="EMBL" id="CAF1518484.1"/>
    </source>
</evidence>
<proteinExistence type="predicted"/>
<protein>
    <submittedName>
        <fullName evidence="2">Uncharacterized protein</fullName>
    </submittedName>
</protein>
<reference evidence="2" key="1">
    <citation type="submission" date="2021-02" db="EMBL/GenBank/DDBJ databases">
        <authorList>
            <person name="Nowell W R."/>
        </authorList>
    </citation>
    <scope>NUCLEOTIDE SEQUENCE</scope>
</reference>
<dbReference type="EMBL" id="CAJNOW010013166">
    <property type="protein sequence ID" value="CAF1618267.1"/>
    <property type="molecule type" value="Genomic_DNA"/>
</dbReference>
<dbReference type="Proteomes" id="UP000681720">
    <property type="component" value="Unassembled WGS sequence"/>
</dbReference>
<dbReference type="Proteomes" id="UP000663855">
    <property type="component" value="Unassembled WGS sequence"/>
</dbReference>
<accession>A0A816C3F2</accession>
<gene>
    <name evidence="1" type="ORF">CJN711_LOCUS28243</name>
    <name evidence="4" type="ORF">GIL414_LOCUS8809</name>
    <name evidence="2" type="ORF">KQP761_LOCUS24316</name>
    <name evidence="3" type="ORF">SMN809_LOCUS8881</name>
</gene>
<dbReference type="EMBL" id="CAJOBI010002783">
    <property type="protein sequence ID" value="CAF3944124.1"/>
    <property type="molecule type" value="Genomic_DNA"/>
</dbReference>
<dbReference type="EMBL" id="CAJOBJ010002909">
    <property type="protein sequence ID" value="CAF3945691.1"/>
    <property type="molecule type" value="Genomic_DNA"/>
</dbReference>
<sequence>MDKDLMLNSHLLPLNIDENDINQKSDSDIYSISSDIEVDEVEQVNEDFIRRNLTNNEHSSEDELEYSTNFDNNEEIICLSELSTSSTSKTLVVANQHKRRQWSFEEKLEIISEFNKSTSLHQLEVAKEKKRKRIGGVGAKLAYYDLDEHLIKWYRSKRGLDQEGINVCKDKVTFKGMIRQEKTIVLKPKAKNHL</sequence>
<evidence type="ECO:0000313" key="3">
    <source>
        <dbReference type="EMBL" id="CAF3944124.1"/>
    </source>
</evidence>
<dbReference type="Proteomes" id="UP000676336">
    <property type="component" value="Unassembled WGS sequence"/>
</dbReference>
<evidence type="ECO:0000313" key="4">
    <source>
        <dbReference type="EMBL" id="CAF3945691.1"/>
    </source>
</evidence>
<evidence type="ECO:0000313" key="5">
    <source>
        <dbReference type="Proteomes" id="UP000663834"/>
    </source>
</evidence>
<comment type="caution">
    <text evidence="2">The sequence shown here is derived from an EMBL/GenBank/DDBJ whole genome shotgun (WGS) entry which is preliminary data.</text>
</comment>
<evidence type="ECO:0000313" key="2">
    <source>
        <dbReference type="EMBL" id="CAF1618267.1"/>
    </source>
</evidence>
<organism evidence="2 5">
    <name type="scientific">Rotaria magnacalcarata</name>
    <dbReference type="NCBI Taxonomy" id="392030"/>
    <lineage>
        <taxon>Eukaryota</taxon>
        <taxon>Metazoa</taxon>
        <taxon>Spiralia</taxon>
        <taxon>Gnathifera</taxon>
        <taxon>Rotifera</taxon>
        <taxon>Eurotatoria</taxon>
        <taxon>Bdelloidea</taxon>
        <taxon>Philodinida</taxon>
        <taxon>Philodinidae</taxon>
        <taxon>Rotaria</taxon>
    </lineage>
</organism>
<name>A0A816C3F2_9BILA</name>
<dbReference type="Proteomes" id="UP000663834">
    <property type="component" value="Unassembled WGS sequence"/>
</dbReference>
<dbReference type="AlphaFoldDB" id="A0A816C3F2"/>
<dbReference type="OrthoDB" id="10381533at2759"/>
<dbReference type="EMBL" id="CAJNOV010013355">
    <property type="protein sequence ID" value="CAF1518484.1"/>
    <property type="molecule type" value="Genomic_DNA"/>
</dbReference>